<gene>
    <name evidence="4" type="ORF">COLSTE_01208</name>
</gene>
<dbReference type="STRING" id="445975.COLSTE_01208"/>
<protein>
    <recommendedName>
        <fullName evidence="3">Bacterial transcriptional activator domain-containing protein</fullName>
    </recommendedName>
</protein>
<dbReference type="InterPro" id="IPR036388">
    <property type="entry name" value="WH-like_DNA-bd_sf"/>
</dbReference>
<dbReference type="RefSeq" id="WP_006720861.1">
    <property type="nucleotide sequence ID" value="NZ_CP085935.1"/>
</dbReference>
<dbReference type="InterPro" id="IPR011990">
    <property type="entry name" value="TPR-like_helical_dom_sf"/>
</dbReference>
<dbReference type="InterPro" id="IPR005158">
    <property type="entry name" value="BTAD"/>
</dbReference>
<evidence type="ECO:0000259" key="3">
    <source>
        <dbReference type="SMART" id="SM01043"/>
    </source>
</evidence>
<dbReference type="GO" id="GO:0006355">
    <property type="term" value="P:regulation of DNA-templated transcription"/>
    <property type="evidence" value="ECO:0007669"/>
    <property type="project" value="InterPro"/>
</dbReference>
<organism evidence="4 5">
    <name type="scientific">Collinsella stercoris DSM 13279</name>
    <dbReference type="NCBI Taxonomy" id="445975"/>
    <lineage>
        <taxon>Bacteria</taxon>
        <taxon>Bacillati</taxon>
        <taxon>Actinomycetota</taxon>
        <taxon>Coriobacteriia</taxon>
        <taxon>Coriobacteriales</taxon>
        <taxon>Coriobacteriaceae</taxon>
        <taxon>Collinsella</taxon>
    </lineage>
</organism>
<dbReference type="InterPro" id="IPR051677">
    <property type="entry name" value="AfsR-DnrI-RedD_regulator"/>
</dbReference>
<evidence type="ECO:0000256" key="1">
    <source>
        <dbReference type="ARBA" id="ARBA00023015"/>
    </source>
</evidence>
<evidence type="ECO:0000313" key="5">
    <source>
        <dbReference type="Proteomes" id="UP000003560"/>
    </source>
</evidence>
<dbReference type="GeneID" id="98001851"/>
<keyword evidence="2" id="KW-0804">Transcription</keyword>
<dbReference type="AlphaFoldDB" id="B6GAV8"/>
<evidence type="ECO:0000256" key="2">
    <source>
        <dbReference type="ARBA" id="ARBA00023163"/>
    </source>
</evidence>
<accession>B6GAV8</accession>
<dbReference type="InterPro" id="IPR016032">
    <property type="entry name" value="Sig_transdc_resp-reg_C-effctor"/>
</dbReference>
<dbReference type="eggNOG" id="COG2909">
    <property type="taxonomic scope" value="Bacteria"/>
</dbReference>
<keyword evidence="5" id="KW-1185">Reference proteome</keyword>
<dbReference type="GO" id="GO:0003677">
    <property type="term" value="F:DNA binding"/>
    <property type="evidence" value="ECO:0007669"/>
    <property type="project" value="InterPro"/>
</dbReference>
<evidence type="ECO:0000313" key="4">
    <source>
        <dbReference type="EMBL" id="EEA90634.1"/>
    </source>
</evidence>
<dbReference type="Pfam" id="PF03704">
    <property type="entry name" value="BTAD"/>
    <property type="match status" value="1"/>
</dbReference>
<dbReference type="HOGENOM" id="CLU_299912_0_0_11"/>
<dbReference type="Gene3D" id="1.10.10.10">
    <property type="entry name" value="Winged helix-like DNA-binding domain superfamily/Winged helix DNA-binding domain"/>
    <property type="match status" value="1"/>
</dbReference>
<dbReference type="SMART" id="SM01043">
    <property type="entry name" value="BTAD"/>
    <property type="match status" value="1"/>
</dbReference>
<dbReference type="Proteomes" id="UP000003560">
    <property type="component" value="Unassembled WGS sequence"/>
</dbReference>
<reference evidence="4 5" key="1">
    <citation type="submission" date="2008-10" db="EMBL/GenBank/DDBJ databases">
        <title>Draft genome sequence of Collinsella stercoris (DSM 13279).</title>
        <authorList>
            <person name="Sudarsanam P."/>
            <person name="Ley R."/>
            <person name="Guruge J."/>
            <person name="Turnbaugh P.J."/>
            <person name="Mahowald M."/>
            <person name="Liep D."/>
            <person name="Gordon J."/>
        </authorList>
    </citation>
    <scope>NUCLEOTIDE SEQUENCE [LARGE SCALE GENOMIC DNA]</scope>
    <source>
        <strain evidence="4 5">DSM 13279</strain>
    </source>
</reference>
<name>B6GAV8_9ACTN</name>
<dbReference type="PANTHER" id="PTHR35807:SF1">
    <property type="entry name" value="TRANSCRIPTIONAL REGULATOR REDD"/>
    <property type="match status" value="1"/>
</dbReference>
<dbReference type="Gene3D" id="1.25.40.10">
    <property type="entry name" value="Tetratricopeptide repeat domain"/>
    <property type="match status" value="1"/>
</dbReference>
<reference evidence="4 5" key="2">
    <citation type="submission" date="2008-10" db="EMBL/GenBank/DDBJ databases">
        <authorList>
            <person name="Fulton L."/>
            <person name="Clifton S."/>
            <person name="Fulton B."/>
            <person name="Xu J."/>
            <person name="Minx P."/>
            <person name="Pepin K.H."/>
            <person name="Johnson M."/>
            <person name="Thiruvilangam P."/>
            <person name="Bhonagiri V."/>
            <person name="Nash W.E."/>
            <person name="Mardis E.R."/>
            <person name="Wilson R.K."/>
        </authorList>
    </citation>
    <scope>NUCLEOTIDE SEQUENCE [LARGE SCALE GENOMIC DNA]</scope>
    <source>
        <strain evidence="4 5">DSM 13279</strain>
    </source>
</reference>
<comment type="caution">
    <text evidence="4">The sequence shown here is derived from an EMBL/GenBank/DDBJ whole genome shotgun (WGS) entry which is preliminary data.</text>
</comment>
<dbReference type="SUPFAM" id="SSF46894">
    <property type="entry name" value="C-terminal effector domain of the bipartite response regulators"/>
    <property type="match status" value="1"/>
</dbReference>
<dbReference type="OrthoDB" id="3185430at2"/>
<dbReference type="PANTHER" id="PTHR35807">
    <property type="entry name" value="TRANSCRIPTIONAL REGULATOR REDD-RELATED"/>
    <property type="match status" value="1"/>
</dbReference>
<dbReference type="eggNOG" id="COG3629">
    <property type="taxonomic scope" value="Bacteria"/>
</dbReference>
<proteinExistence type="predicted"/>
<dbReference type="EMBL" id="ABXJ01000068">
    <property type="protein sequence ID" value="EEA90634.1"/>
    <property type="molecule type" value="Genomic_DNA"/>
</dbReference>
<feature type="domain" description="Bacterial transcriptional activator" evidence="3">
    <location>
        <begin position="856"/>
        <end position="1002"/>
    </location>
</feature>
<keyword evidence="1" id="KW-0805">Transcription regulation</keyword>
<sequence length="1012" mass="110674">MAHNEFGEASGDAEEGRIERGATWGLTMPPVPIPQRTVRRARILREIQLRAQDVSATILIAPDGFGKTTLLAQRVAAVQADPERGVARMLDASGLDGAQLYETLRDLETHLEPRMQPLVAIDNLPVLGATAIDGVVGRMRELHGKGFEFIVACRPNNRQFANGFGDAYKIGPQALAVRPKEFSDWSRVLGISSDVDVYELTQGIPALVSMLGMLDGRPTSLESFSRAVASLYEGILGDLRRDRDSLYRMACLLVLTGGGSLRDFERINMRVRTQSWSRLAREFPAFGVDIEQGSYRCLARRSQAMGELCRHIVHTRPLFAMRAIKVLVAADDMDQAVYVAGMLENLEDRLGVLAEHPTAFALSGNIAFVRDVMGSAGDVASSTMPVGAVLAMYTAALVGGELRVARALAVELKRRAREVAGQIEPTAWVEAHALSGLWEGCRGIELPKLDATFTQGHETAASRRLDLHGRVYAELVGGSGAAALGEDVCGIEGLVGEGVSIPRVLLACDRTLMDIMRGDMGDARAAETKMQRLIRRLTERRLAPIAAHVRMVAATCRLLASIPVADERAFIDMGTLAVRTSDFPTQLFCLVGEGWQALELGQHSNALFRARQVLKLASADQCMIVAWARMLECCAHVLNAPRMSLDEEADLLDLSDAAAGPVDAWAVALRLSAARRQSELSAWCSMNKGVLLSKDFTVFARQAMASIGEHAAMMRRALPEVQPDDQLAEPSLAQASAAASSILTHDDAVALLGQVNVRLFGGFQVERGGHVVTDAAWRRRKACVIAARLVLAGGAFVGRKELGEEVWPDKDYLHAREALYAGLTSLRAAFGQGADGPQYVLTQGEGVAVNTEYVVSDTMRFEMLARDILLRRIGTTGRQLIDACLQLEELYTGPLYVPNFGDSSFYVRQRRIYQAKFVDCMMRGIATALELDDLPVASWLVEAALRQAPMREDVIRVAMRIFDKSGRRREVVELYNSHVHVLERELHALPEKETQMAYEAIIQREGAEALLA</sequence>